<dbReference type="Pfam" id="PF00011">
    <property type="entry name" value="HSP20"/>
    <property type="match status" value="1"/>
</dbReference>
<evidence type="ECO:0000313" key="4">
    <source>
        <dbReference type="EMBL" id="MFC3811749.1"/>
    </source>
</evidence>
<evidence type="ECO:0000313" key="5">
    <source>
        <dbReference type="Proteomes" id="UP001595616"/>
    </source>
</evidence>
<dbReference type="SUPFAM" id="SSF49764">
    <property type="entry name" value="HSP20-like chaperones"/>
    <property type="match status" value="1"/>
</dbReference>
<comment type="similarity">
    <text evidence="1 2">Belongs to the small heat shock protein (HSP20) family.</text>
</comment>
<dbReference type="InterPro" id="IPR008978">
    <property type="entry name" value="HSP20-like_chaperone"/>
</dbReference>
<gene>
    <name evidence="4" type="ORF">ACFOOI_13885</name>
</gene>
<evidence type="ECO:0000259" key="3">
    <source>
        <dbReference type="PROSITE" id="PS01031"/>
    </source>
</evidence>
<dbReference type="EMBL" id="JBHRYQ010000001">
    <property type="protein sequence ID" value="MFC3811749.1"/>
    <property type="molecule type" value="Genomic_DNA"/>
</dbReference>
<evidence type="ECO:0000256" key="1">
    <source>
        <dbReference type="PROSITE-ProRule" id="PRU00285"/>
    </source>
</evidence>
<name>A0ABV7YWL3_9BACT</name>
<dbReference type="InterPro" id="IPR031107">
    <property type="entry name" value="Small_HSP"/>
</dbReference>
<dbReference type="RefSeq" id="WP_379838592.1">
    <property type="nucleotide sequence ID" value="NZ_JBHRYQ010000001.1"/>
</dbReference>
<accession>A0ABV7YWL3</accession>
<dbReference type="PROSITE" id="PS01031">
    <property type="entry name" value="SHSP"/>
    <property type="match status" value="1"/>
</dbReference>
<keyword evidence="5" id="KW-1185">Reference proteome</keyword>
<dbReference type="InterPro" id="IPR002068">
    <property type="entry name" value="A-crystallin/Hsp20_dom"/>
</dbReference>
<proteinExistence type="inferred from homology"/>
<reference evidence="5" key="1">
    <citation type="journal article" date="2019" name="Int. J. Syst. Evol. Microbiol.">
        <title>The Global Catalogue of Microorganisms (GCM) 10K type strain sequencing project: providing services to taxonomists for standard genome sequencing and annotation.</title>
        <authorList>
            <consortium name="The Broad Institute Genomics Platform"/>
            <consortium name="The Broad Institute Genome Sequencing Center for Infectious Disease"/>
            <person name="Wu L."/>
            <person name="Ma J."/>
        </authorList>
    </citation>
    <scope>NUCLEOTIDE SEQUENCE [LARGE SCALE GENOMIC DNA]</scope>
    <source>
        <strain evidence="5">CECT 7956</strain>
    </source>
</reference>
<comment type="caution">
    <text evidence="4">The sequence shown here is derived from an EMBL/GenBank/DDBJ whole genome shotgun (WGS) entry which is preliminary data.</text>
</comment>
<protein>
    <submittedName>
        <fullName evidence="4">Hsp20/alpha crystallin family protein</fullName>
    </submittedName>
</protein>
<dbReference type="PANTHER" id="PTHR11527">
    <property type="entry name" value="HEAT-SHOCK PROTEIN 20 FAMILY MEMBER"/>
    <property type="match status" value="1"/>
</dbReference>
<sequence>MNTLVRNANTLNGLPAIFNEIFNEAAHTPNKTAPAANIIEDEASFKIELAIPGFKKEDLKIEVRENTLKVWAEKEENKEEKTETYLRKEFGFEAFSRSFRLPKTVETDAIAANYDHGVLTLSIPKKEEAKPKEPKLISVN</sequence>
<dbReference type="Proteomes" id="UP001595616">
    <property type="component" value="Unassembled WGS sequence"/>
</dbReference>
<evidence type="ECO:0000256" key="2">
    <source>
        <dbReference type="RuleBase" id="RU003616"/>
    </source>
</evidence>
<dbReference type="CDD" id="cd06464">
    <property type="entry name" value="ACD_sHsps-like"/>
    <property type="match status" value="1"/>
</dbReference>
<dbReference type="Gene3D" id="2.60.40.790">
    <property type="match status" value="1"/>
</dbReference>
<feature type="domain" description="SHSP" evidence="3">
    <location>
        <begin position="27"/>
        <end position="140"/>
    </location>
</feature>
<organism evidence="4 5">
    <name type="scientific">Lacihabitans lacunae</name>
    <dbReference type="NCBI Taxonomy" id="1028214"/>
    <lineage>
        <taxon>Bacteria</taxon>
        <taxon>Pseudomonadati</taxon>
        <taxon>Bacteroidota</taxon>
        <taxon>Cytophagia</taxon>
        <taxon>Cytophagales</taxon>
        <taxon>Leadbetterellaceae</taxon>
        <taxon>Lacihabitans</taxon>
    </lineage>
</organism>